<comment type="caution">
    <text evidence="1">The sequence shown here is derived from an EMBL/GenBank/DDBJ whole genome shotgun (WGS) entry which is preliminary data.</text>
</comment>
<proteinExistence type="predicted"/>
<organism evidence="1 2">
    <name type="scientific">Aquabacter spiritensis</name>
    <dbReference type="NCBI Taxonomy" id="933073"/>
    <lineage>
        <taxon>Bacteria</taxon>
        <taxon>Pseudomonadati</taxon>
        <taxon>Pseudomonadota</taxon>
        <taxon>Alphaproteobacteria</taxon>
        <taxon>Hyphomicrobiales</taxon>
        <taxon>Xanthobacteraceae</taxon>
        <taxon>Aquabacter</taxon>
    </lineage>
</organism>
<gene>
    <name evidence="1" type="ORF">EDC64_110101</name>
</gene>
<reference evidence="1 2" key="1">
    <citation type="submission" date="2019-03" db="EMBL/GenBank/DDBJ databases">
        <title>Genomic Encyclopedia of Type Strains, Phase IV (KMG-IV): sequencing the most valuable type-strain genomes for metagenomic binning, comparative biology and taxonomic classification.</title>
        <authorList>
            <person name="Goeker M."/>
        </authorList>
    </citation>
    <scope>NUCLEOTIDE SEQUENCE [LARGE SCALE GENOMIC DNA]</scope>
    <source>
        <strain evidence="1 2">DSM 9035</strain>
    </source>
</reference>
<keyword evidence="2" id="KW-1185">Reference proteome</keyword>
<evidence type="ECO:0008006" key="3">
    <source>
        <dbReference type="Google" id="ProtNLM"/>
    </source>
</evidence>
<evidence type="ECO:0000313" key="2">
    <source>
        <dbReference type="Proteomes" id="UP000294664"/>
    </source>
</evidence>
<dbReference type="AlphaFoldDB" id="A0A4R3LXC8"/>
<dbReference type="EMBL" id="SMAI01000010">
    <property type="protein sequence ID" value="TCT03237.1"/>
    <property type="molecule type" value="Genomic_DNA"/>
</dbReference>
<dbReference type="OrthoDB" id="8448680at2"/>
<accession>A0A4R3LXC8</accession>
<evidence type="ECO:0000313" key="1">
    <source>
        <dbReference type="EMBL" id="TCT03237.1"/>
    </source>
</evidence>
<dbReference type="RefSeq" id="WP_132033028.1">
    <property type="nucleotide sequence ID" value="NZ_SMAI01000010.1"/>
</dbReference>
<name>A0A4R3LXC8_9HYPH</name>
<sequence>MPDNPAFQAWAQAWQGATPPAAWPMTAARTLWVDLPMEAATRLQRLGATQMQEQMRLFAQLSTLEGGEGNPMMKEIAFLQQSSLAWGSELLQIMELYHERLLNPTRQDPDAPIAYPKAA</sequence>
<dbReference type="Proteomes" id="UP000294664">
    <property type="component" value="Unassembled WGS sequence"/>
</dbReference>
<protein>
    <recommendedName>
        <fullName evidence="3">Phasin protein</fullName>
    </recommendedName>
</protein>